<dbReference type="NCBIfam" id="TIGR03506">
    <property type="entry name" value="FlgEFG_subfam"/>
    <property type="match status" value="1"/>
</dbReference>
<dbReference type="PANTHER" id="PTHR30435:SF19">
    <property type="entry name" value="FLAGELLAR BASAL-BODY ROD PROTEIN FLGG"/>
    <property type="match status" value="1"/>
</dbReference>
<keyword evidence="6" id="KW-0966">Cell projection</keyword>
<dbReference type="InterPro" id="IPR037925">
    <property type="entry name" value="FlgE/F/G-like"/>
</dbReference>
<proteinExistence type="inferred from homology"/>
<keyword evidence="7" id="KW-1185">Reference proteome</keyword>
<protein>
    <submittedName>
        <fullName evidence="6">Flagellar hook-basal body protein</fullName>
    </submittedName>
</protein>
<dbReference type="EMBL" id="CP007141">
    <property type="protein sequence ID" value="AJC73289.1"/>
    <property type="molecule type" value="Genomic_DNA"/>
</dbReference>
<dbReference type="PANTHER" id="PTHR30435">
    <property type="entry name" value="FLAGELLAR PROTEIN"/>
    <property type="match status" value="1"/>
</dbReference>
<sequence>MVRGIYTAAMGMLVDWFKLDSTANNLANVDTVGYKKDIPTFSVYDERHVYSSLNRKVPIGNLPYSVVVDRVYLDATEGSLQYTGNPLDLAIVGNGYFSVQRNNEVLYTRAGNFKLDAEGFIVNADGFRLLDVNNEPIRFEDGFSIDAEGYVRDHAGNVVSRIAVYGFASQQNLKKVGYTLFLPTEESGPAVAVEDFRILPGYVELSNVNAVAELVKMVELQRHFEITQKIVLAEDEMLAKLFSQLATLR</sequence>
<evidence type="ECO:0000256" key="2">
    <source>
        <dbReference type="RuleBase" id="RU362116"/>
    </source>
</evidence>
<evidence type="ECO:0000259" key="4">
    <source>
        <dbReference type="Pfam" id="PF06429"/>
    </source>
</evidence>
<dbReference type="InterPro" id="IPR019776">
    <property type="entry name" value="Flagellar_basal_body_rod_CS"/>
</dbReference>
<dbReference type="OrthoDB" id="9804559at2"/>
<dbReference type="SUPFAM" id="SSF117143">
    <property type="entry name" value="Flagellar hook protein flgE"/>
    <property type="match status" value="1"/>
</dbReference>
<keyword evidence="6" id="KW-0282">Flagellum</keyword>
<dbReference type="PaxDb" id="1123384-AJ81_02675"/>
<accession>A0A0X1KPY9</accession>
<keyword evidence="2" id="KW-0975">Bacterial flagellum</keyword>
<comment type="subcellular location">
    <subcellularLocation>
        <location evidence="2">Bacterial flagellum basal body</location>
    </subcellularLocation>
</comment>
<feature type="domain" description="Flagellar hook protein FlgE/F/G-like D1" evidence="5">
    <location>
        <begin position="90"/>
        <end position="151"/>
    </location>
</feature>
<organism evidence="6 7">
    <name type="scientific">Pseudothermotoga hypogea DSM 11164 = NBRC 106472</name>
    <dbReference type="NCBI Taxonomy" id="1123384"/>
    <lineage>
        <taxon>Bacteria</taxon>
        <taxon>Thermotogati</taxon>
        <taxon>Thermotogota</taxon>
        <taxon>Thermotogae</taxon>
        <taxon>Thermotogales</taxon>
        <taxon>Thermotogaceae</taxon>
        <taxon>Pseudothermotoga</taxon>
    </lineage>
</organism>
<dbReference type="InterPro" id="IPR053967">
    <property type="entry name" value="LlgE_F_G-like_D1"/>
</dbReference>
<dbReference type="GO" id="GO:0009425">
    <property type="term" value="C:bacterial-type flagellum basal body"/>
    <property type="evidence" value="ECO:0007669"/>
    <property type="project" value="UniProtKB-SubCell"/>
</dbReference>
<dbReference type="PROSITE" id="PS00588">
    <property type="entry name" value="FLAGELLA_BB_ROD"/>
    <property type="match status" value="1"/>
</dbReference>
<dbReference type="Pfam" id="PF00460">
    <property type="entry name" value="Flg_bb_rod"/>
    <property type="match status" value="1"/>
</dbReference>
<feature type="domain" description="Flagellar basal-body/hook protein C-terminal" evidence="4">
    <location>
        <begin position="200"/>
        <end position="241"/>
    </location>
</feature>
<gene>
    <name evidence="6" type="ORF">AJ81_02675</name>
</gene>
<evidence type="ECO:0000313" key="6">
    <source>
        <dbReference type="EMBL" id="AJC73289.1"/>
    </source>
</evidence>
<dbReference type="Pfam" id="PF22692">
    <property type="entry name" value="LlgE_F_G_D1"/>
    <property type="match status" value="1"/>
</dbReference>
<evidence type="ECO:0000313" key="7">
    <source>
        <dbReference type="Proteomes" id="UP000077469"/>
    </source>
</evidence>
<reference evidence="6 7" key="1">
    <citation type="submission" date="2014-01" db="EMBL/GenBank/DDBJ databases">
        <title>Genome sequencing of Thermotog hypogea.</title>
        <authorList>
            <person name="Zhang X."/>
            <person name="Alvare G."/>
            <person name="Fristensky B."/>
            <person name="Chen L."/>
            <person name="Suen T."/>
            <person name="Chen Q."/>
            <person name="Ma K."/>
        </authorList>
    </citation>
    <scope>NUCLEOTIDE SEQUENCE [LARGE SCALE GENOMIC DNA]</scope>
    <source>
        <strain evidence="6 7">DSM 11164</strain>
    </source>
</reference>
<evidence type="ECO:0000256" key="1">
    <source>
        <dbReference type="ARBA" id="ARBA00009677"/>
    </source>
</evidence>
<dbReference type="InterPro" id="IPR010930">
    <property type="entry name" value="Flg_bb/hook_C_dom"/>
</dbReference>
<dbReference type="PATRIC" id="fig|1123384.7.peg.529"/>
<evidence type="ECO:0000259" key="5">
    <source>
        <dbReference type="Pfam" id="PF22692"/>
    </source>
</evidence>
<feature type="domain" description="Flagellar basal body rod protein N-terminal" evidence="3">
    <location>
        <begin position="18"/>
        <end position="35"/>
    </location>
</feature>
<dbReference type="InterPro" id="IPR001444">
    <property type="entry name" value="Flag_bb_rod_N"/>
</dbReference>
<dbReference type="KEGG" id="phy:AJ81_02675"/>
<dbReference type="STRING" id="1123384.AJ81_02675"/>
<dbReference type="RefSeq" id="WP_031503834.1">
    <property type="nucleotide sequence ID" value="NC_022795.1"/>
</dbReference>
<dbReference type="Pfam" id="PF06429">
    <property type="entry name" value="Flg_bbr_C"/>
    <property type="match status" value="1"/>
</dbReference>
<keyword evidence="6" id="KW-0969">Cilium</keyword>
<dbReference type="InterPro" id="IPR020013">
    <property type="entry name" value="Flagellar_FlgE/F/G"/>
</dbReference>
<dbReference type="GO" id="GO:0071978">
    <property type="term" value="P:bacterial-type flagellum-dependent swarming motility"/>
    <property type="evidence" value="ECO:0007669"/>
    <property type="project" value="TreeGrafter"/>
</dbReference>
<dbReference type="Proteomes" id="UP000077469">
    <property type="component" value="Chromosome"/>
</dbReference>
<evidence type="ECO:0000259" key="3">
    <source>
        <dbReference type="Pfam" id="PF00460"/>
    </source>
</evidence>
<comment type="similarity">
    <text evidence="1 2">Belongs to the flagella basal body rod proteins family.</text>
</comment>
<dbReference type="AlphaFoldDB" id="A0A0X1KPY9"/>
<name>A0A0X1KPY9_9THEM</name>